<dbReference type="PROSITE" id="PS51257">
    <property type="entry name" value="PROKAR_LIPOPROTEIN"/>
    <property type="match status" value="1"/>
</dbReference>
<keyword evidence="6" id="KW-1185">Reference proteome</keyword>
<evidence type="ECO:0000256" key="3">
    <source>
        <dbReference type="SAM" id="SignalP"/>
    </source>
</evidence>
<dbReference type="InterPro" id="IPR003782">
    <property type="entry name" value="SCO1/SenC"/>
</dbReference>
<dbReference type="PANTHER" id="PTHR12151:SF25">
    <property type="entry name" value="LINALOOL DEHYDRATASE_ISOMERASE DOMAIN-CONTAINING PROTEIN"/>
    <property type="match status" value="1"/>
</dbReference>
<dbReference type="InterPro" id="IPR013766">
    <property type="entry name" value="Thioredoxin_domain"/>
</dbReference>
<dbReference type="Gene3D" id="3.40.30.10">
    <property type="entry name" value="Glutaredoxin"/>
    <property type="match status" value="1"/>
</dbReference>
<reference evidence="5" key="2">
    <citation type="journal article" date="2022" name="Res Sq">
        <title>Evolution of multicellular longitudinally dividing oral cavity symbionts (Neisseriaceae).</title>
        <authorList>
            <person name="Nyongesa S."/>
            <person name="Weber P."/>
            <person name="Bernet E."/>
            <person name="Pullido F."/>
            <person name="Nieckarz M."/>
            <person name="Delaby M."/>
            <person name="Nieves C."/>
            <person name="Viehboeck T."/>
            <person name="Krause N."/>
            <person name="Rivera-Millot A."/>
            <person name="Nakamura A."/>
            <person name="Vischer N."/>
            <person name="VanNieuwenhze M."/>
            <person name="Brun Y."/>
            <person name="Cava F."/>
            <person name="Bulgheresi S."/>
            <person name="Veyrier F."/>
        </authorList>
    </citation>
    <scope>NUCLEOTIDE SEQUENCE</scope>
    <source>
        <strain evidence="5">SAG 1488-6</strain>
    </source>
</reference>
<organism evidence="5 6">
    <name type="scientific">Vitreoscilla stercoraria</name>
    <dbReference type="NCBI Taxonomy" id="61"/>
    <lineage>
        <taxon>Bacteria</taxon>
        <taxon>Pseudomonadati</taxon>
        <taxon>Pseudomonadota</taxon>
        <taxon>Betaproteobacteria</taxon>
        <taxon>Neisseriales</taxon>
        <taxon>Neisseriaceae</taxon>
        <taxon>Vitreoscilla</taxon>
    </lineage>
</organism>
<reference evidence="5" key="1">
    <citation type="submission" date="2021-12" db="EMBL/GenBank/DDBJ databases">
        <authorList>
            <person name="Veyrier F.J."/>
        </authorList>
    </citation>
    <scope>NUCLEOTIDE SEQUENCE</scope>
    <source>
        <strain evidence="5">SAG 1488-6</strain>
    </source>
</reference>
<dbReference type="Proteomes" id="UP000832034">
    <property type="component" value="Chromosome"/>
</dbReference>
<evidence type="ECO:0000259" key="4">
    <source>
        <dbReference type="PROSITE" id="PS51352"/>
    </source>
</evidence>
<keyword evidence="2" id="KW-0186">Copper</keyword>
<dbReference type="EMBL" id="CP091512">
    <property type="protein sequence ID" value="UOO92492.1"/>
    <property type="molecule type" value="Genomic_DNA"/>
</dbReference>
<comment type="similarity">
    <text evidence="1">Belongs to the SCO1/2 family.</text>
</comment>
<accession>A0ABY4EAL7</accession>
<sequence>MKTYLCVALMALGLIACSAESTSNKTPATQNAAVNVKLHGSAIEESLGDDLRLIDSNGNPASLQDFQGKVVAVSFGYTHCPDVCPTNLLDLAKTMKLLGEDAAKVQVLFVSVDPSRDTPTVLKEYVPLFDERFIGLTAPDDAAMAPVLKAWKVAATKVPVSDGHYTVDHSAGLYLVNPQGKAAVYLPYGSKAEAIAQDIQALLR</sequence>
<keyword evidence="3" id="KW-0732">Signal</keyword>
<dbReference type="SUPFAM" id="SSF52833">
    <property type="entry name" value="Thioredoxin-like"/>
    <property type="match status" value="1"/>
</dbReference>
<proteinExistence type="inferred from homology"/>
<evidence type="ECO:0000313" key="5">
    <source>
        <dbReference type="EMBL" id="UOO92492.1"/>
    </source>
</evidence>
<gene>
    <name evidence="5" type="ORF">LVJ81_00090</name>
</gene>
<name>A0ABY4EAL7_VITST</name>
<dbReference type="PROSITE" id="PS51352">
    <property type="entry name" value="THIOREDOXIN_2"/>
    <property type="match status" value="1"/>
</dbReference>
<feature type="domain" description="Thioredoxin" evidence="4">
    <location>
        <begin position="42"/>
        <end position="204"/>
    </location>
</feature>
<dbReference type="Pfam" id="PF02630">
    <property type="entry name" value="SCO1-SenC"/>
    <property type="match status" value="1"/>
</dbReference>
<evidence type="ECO:0000313" key="6">
    <source>
        <dbReference type="Proteomes" id="UP000832034"/>
    </source>
</evidence>
<evidence type="ECO:0000256" key="2">
    <source>
        <dbReference type="ARBA" id="ARBA00023008"/>
    </source>
</evidence>
<feature type="signal peptide" evidence="3">
    <location>
        <begin position="1"/>
        <end position="21"/>
    </location>
</feature>
<protein>
    <submittedName>
        <fullName evidence="5">SCO family protein</fullName>
    </submittedName>
</protein>
<dbReference type="InterPro" id="IPR036249">
    <property type="entry name" value="Thioredoxin-like_sf"/>
</dbReference>
<evidence type="ECO:0000256" key="1">
    <source>
        <dbReference type="ARBA" id="ARBA00010996"/>
    </source>
</evidence>
<feature type="chain" id="PRO_5046957901" evidence="3">
    <location>
        <begin position="22"/>
        <end position="204"/>
    </location>
</feature>
<dbReference type="CDD" id="cd02968">
    <property type="entry name" value="SCO"/>
    <property type="match status" value="1"/>
</dbReference>
<dbReference type="PANTHER" id="PTHR12151">
    <property type="entry name" value="ELECTRON TRANSPORT PROTIN SCO1/SENC FAMILY MEMBER"/>
    <property type="match status" value="1"/>
</dbReference>
<dbReference type="RefSeq" id="WP_026353670.1">
    <property type="nucleotide sequence ID" value="NZ_CP091512.1"/>
</dbReference>